<accession>A0AAW1TKM6</accession>
<dbReference type="Proteomes" id="UP001431783">
    <property type="component" value="Unassembled WGS sequence"/>
</dbReference>
<keyword evidence="2" id="KW-1185">Reference proteome</keyword>
<proteinExistence type="predicted"/>
<evidence type="ECO:0000313" key="2">
    <source>
        <dbReference type="Proteomes" id="UP001431783"/>
    </source>
</evidence>
<sequence length="109" mass="12697">MITLNAEFQGIYMDEEGNVAFNDEYLEEVSPLQKPINTVIQEKSTSSLAKDMIIENFNGQNFKASTWIRLFVQEFIRVGITQNKYAETLRLFLTDSALNWYNVYMNKIV</sequence>
<dbReference type="EMBL" id="JARQZJ010000004">
    <property type="protein sequence ID" value="KAK9871054.1"/>
    <property type="molecule type" value="Genomic_DNA"/>
</dbReference>
<name>A0AAW1TKM6_9CUCU</name>
<gene>
    <name evidence="1" type="ORF">WA026_010011</name>
</gene>
<organism evidence="1 2">
    <name type="scientific">Henosepilachna vigintioctopunctata</name>
    <dbReference type="NCBI Taxonomy" id="420089"/>
    <lineage>
        <taxon>Eukaryota</taxon>
        <taxon>Metazoa</taxon>
        <taxon>Ecdysozoa</taxon>
        <taxon>Arthropoda</taxon>
        <taxon>Hexapoda</taxon>
        <taxon>Insecta</taxon>
        <taxon>Pterygota</taxon>
        <taxon>Neoptera</taxon>
        <taxon>Endopterygota</taxon>
        <taxon>Coleoptera</taxon>
        <taxon>Polyphaga</taxon>
        <taxon>Cucujiformia</taxon>
        <taxon>Coccinelloidea</taxon>
        <taxon>Coccinellidae</taxon>
        <taxon>Epilachninae</taxon>
        <taxon>Epilachnini</taxon>
        <taxon>Henosepilachna</taxon>
    </lineage>
</organism>
<protein>
    <submittedName>
        <fullName evidence="1">Uncharacterized protein</fullName>
    </submittedName>
</protein>
<dbReference type="AlphaFoldDB" id="A0AAW1TKM6"/>
<reference evidence="1 2" key="1">
    <citation type="submission" date="2023-03" db="EMBL/GenBank/DDBJ databases">
        <title>Genome insight into feeding habits of ladybird beetles.</title>
        <authorList>
            <person name="Li H.-S."/>
            <person name="Huang Y.-H."/>
            <person name="Pang H."/>
        </authorList>
    </citation>
    <scope>NUCLEOTIDE SEQUENCE [LARGE SCALE GENOMIC DNA]</scope>
    <source>
        <strain evidence="1">SYSU_2023b</strain>
        <tissue evidence="1">Whole body</tissue>
    </source>
</reference>
<evidence type="ECO:0000313" key="1">
    <source>
        <dbReference type="EMBL" id="KAK9871054.1"/>
    </source>
</evidence>
<comment type="caution">
    <text evidence="1">The sequence shown here is derived from an EMBL/GenBank/DDBJ whole genome shotgun (WGS) entry which is preliminary data.</text>
</comment>